<comment type="caution">
    <text evidence="1">The sequence shown here is derived from an EMBL/GenBank/DDBJ whole genome shotgun (WGS) entry which is preliminary data.</text>
</comment>
<keyword evidence="2" id="KW-1185">Reference proteome</keyword>
<protein>
    <submittedName>
        <fullName evidence="1">Uncharacterized protein</fullName>
    </submittedName>
</protein>
<name>A0ABR7Q7U3_9FLAO</name>
<reference evidence="1 2" key="1">
    <citation type="submission" date="2020-07" db="EMBL/GenBank/DDBJ databases">
        <title>Description of Kordia aestuariivivens sp. nov., isolated from a tidal flat.</title>
        <authorList>
            <person name="Park S."/>
            <person name="Yoon J.-H."/>
        </authorList>
    </citation>
    <scope>NUCLEOTIDE SEQUENCE [LARGE SCALE GENOMIC DNA]</scope>
    <source>
        <strain evidence="1 2">YSTF-M3</strain>
    </source>
</reference>
<sequence length="270" mass="30940">MKLEKEDAESKLKKYTFLKLDKHLISSISQYLVFFSNYVKDSKKVNITMHASEVEGGLDIAFDFPETTTREELQIWLDEYLGFLTTDKENFQVNTVAEVTNEKADVLILKLKSQVQHFKHSLDILKLENNLLKSHNEQISDITKLLASKGNQLFVAAAENSTVIKEQRNTTDKTQFIGNLINNSNIHISEIDDRIVDLIKEFSKNNKEEKKLLSNLETLQSDKSSEKEKKKSGSLIRKFLETCNTEVAKEIIQTIAEKGEGWVQYIAGMF</sequence>
<dbReference type="Proteomes" id="UP000619238">
    <property type="component" value="Unassembled WGS sequence"/>
</dbReference>
<evidence type="ECO:0000313" key="2">
    <source>
        <dbReference type="Proteomes" id="UP000619238"/>
    </source>
</evidence>
<dbReference type="EMBL" id="JACGWS010000004">
    <property type="protein sequence ID" value="MBC8754620.1"/>
    <property type="molecule type" value="Genomic_DNA"/>
</dbReference>
<gene>
    <name evidence="1" type="ORF">H2O64_08035</name>
</gene>
<accession>A0ABR7Q7U3</accession>
<evidence type="ECO:0000313" key="1">
    <source>
        <dbReference type="EMBL" id="MBC8754620.1"/>
    </source>
</evidence>
<proteinExistence type="predicted"/>
<organism evidence="1 2">
    <name type="scientific">Kordia aestuariivivens</name>
    <dbReference type="NCBI Taxonomy" id="2759037"/>
    <lineage>
        <taxon>Bacteria</taxon>
        <taxon>Pseudomonadati</taxon>
        <taxon>Bacteroidota</taxon>
        <taxon>Flavobacteriia</taxon>
        <taxon>Flavobacteriales</taxon>
        <taxon>Flavobacteriaceae</taxon>
        <taxon>Kordia</taxon>
    </lineage>
</organism>
<dbReference type="RefSeq" id="WP_187561671.1">
    <property type="nucleotide sequence ID" value="NZ_JACGWS010000004.1"/>
</dbReference>